<dbReference type="HOGENOM" id="CLU_199613_1_2_0"/>
<dbReference type="InterPro" id="IPR043727">
    <property type="entry name" value="Lmo0937-like"/>
</dbReference>
<evidence type="ECO:0000256" key="1">
    <source>
        <dbReference type="SAM" id="Phobius"/>
    </source>
</evidence>
<keyword evidence="3" id="KW-1185">Reference proteome</keyword>
<keyword evidence="1" id="KW-0472">Membrane</keyword>
<dbReference type="KEGG" id="fgi:OP10G_1993"/>
<evidence type="ECO:0000313" key="2">
    <source>
        <dbReference type="EMBL" id="AIE85361.1"/>
    </source>
</evidence>
<name>A0A068NPI5_FIMGI</name>
<dbReference type="AlphaFoldDB" id="A0A068NPI5"/>
<dbReference type="Pfam" id="PF18919">
    <property type="entry name" value="DUF5670"/>
    <property type="match status" value="1"/>
</dbReference>
<protein>
    <recommendedName>
        <fullName evidence="4">Lmo0937 family membrane protein</fullName>
    </recommendedName>
</protein>
<keyword evidence="1" id="KW-0812">Transmembrane</keyword>
<feature type="transmembrane region" description="Helical" evidence="1">
    <location>
        <begin position="26"/>
        <end position="43"/>
    </location>
</feature>
<dbReference type="NCBIfam" id="NF033488">
    <property type="entry name" value="lmo0937_fam_TM"/>
    <property type="match status" value="1"/>
</dbReference>
<accession>A0A068NPI5</accession>
<organism evidence="2 3">
    <name type="scientific">Fimbriimonas ginsengisoli Gsoil 348</name>
    <dbReference type="NCBI Taxonomy" id="661478"/>
    <lineage>
        <taxon>Bacteria</taxon>
        <taxon>Bacillati</taxon>
        <taxon>Armatimonadota</taxon>
        <taxon>Fimbriimonadia</taxon>
        <taxon>Fimbriimonadales</taxon>
        <taxon>Fimbriimonadaceae</taxon>
        <taxon>Fimbriimonas</taxon>
    </lineage>
</organism>
<dbReference type="EMBL" id="CP007139">
    <property type="protein sequence ID" value="AIE85361.1"/>
    <property type="molecule type" value="Genomic_DNA"/>
</dbReference>
<reference evidence="2 3" key="1">
    <citation type="journal article" date="2014" name="PLoS ONE">
        <title>The first complete genome sequence of the class fimbriimonadia in the phylum armatimonadetes.</title>
        <authorList>
            <person name="Hu Z.Y."/>
            <person name="Wang Y.Z."/>
            <person name="Im W.T."/>
            <person name="Wang S.Y."/>
            <person name="Zhao G.P."/>
            <person name="Zheng H.J."/>
            <person name="Quan Z.X."/>
        </authorList>
    </citation>
    <scope>NUCLEOTIDE SEQUENCE [LARGE SCALE GENOMIC DNA]</scope>
    <source>
        <strain evidence="2">Gsoil 348</strain>
    </source>
</reference>
<sequence>MLIFLAVLFLVLWALGFLAFHVSMWFIHLLLLVALISLIMHFLRGPARV</sequence>
<evidence type="ECO:0008006" key="4">
    <source>
        <dbReference type="Google" id="ProtNLM"/>
    </source>
</evidence>
<proteinExistence type="predicted"/>
<dbReference type="RefSeq" id="WP_144241083.1">
    <property type="nucleotide sequence ID" value="NZ_CP007139.1"/>
</dbReference>
<keyword evidence="1" id="KW-1133">Transmembrane helix</keyword>
<dbReference type="STRING" id="661478.OP10G_1993"/>
<gene>
    <name evidence="2" type="ORF">OP10G_1993</name>
</gene>
<dbReference type="Proteomes" id="UP000027982">
    <property type="component" value="Chromosome"/>
</dbReference>
<evidence type="ECO:0000313" key="3">
    <source>
        <dbReference type="Proteomes" id="UP000027982"/>
    </source>
</evidence>